<accession>A0A9K3N2S8</accession>
<name>A0A9K3N2S8_HELAN</name>
<reference evidence="1" key="1">
    <citation type="journal article" date="2017" name="Nature">
        <title>The sunflower genome provides insights into oil metabolism, flowering and Asterid evolution.</title>
        <authorList>
            <person name="Badouin H."/>
            <person name="Gouzy J."/>
            <person name="Grassa C.J."/>
            <person name="Murat F."/>
            <person name="Staton S.E."/>
            <person name="Cottret L."/>
            <person name="Lelandais-Briere C."/>
            <person name="Owens G.L."/>
            <person name="Carrere S."/>
            <person name="Mayjonade B."/>
            <person name="Legrand L."/>
            <person name="Gill N."/>
            <person name="Kane N.C."/>
            <person name="Bowers J.E."/>
            <person name="Hubner S."/>
            <person name="Bellec A."/>
            <person name="Berard A."/>
            <person name="Berges H."/>
            <person name="Blanchet N."/>
            <person name="Boniface M.C."/>
            <person name="Brunel D."/>
            <person name="Catrice O."/>
            <person name="Chaidir N."/>
            <person name="Claudel C."/>
            <person name="Donnadieu C."/>
            <person name="Faraut T."/>
            <person name="Fievet G."/>
            <person name="Helmstetter N."/>
            <person name="King M."/>
            <person name="Knapp S.J."/>
            <person name="Lai Z."/>
            <person name="Le Paslier M.C."/>
            <person name="Lippi Y."/>
            <person name="Lorenzon L."/>
            <person name="Mandel J.R."/>
            <person name="Marage G."/>
            <person name="Marchand G."/>
            <person name="Marquand E."/>
            <person name="Bret-Mestries E."/>
            <person name="Morien E."/>
            <person name="Nambeesan S."/>
            <person name="Nguyen T."/>
            <person name="Pegot-Espagnet P."/>
            <person name="Pouilly N."/>
            <person name="Raftis F."/>
            <person name="Sallet E."/>
            <person name="Schiex T."/>
            <person name="Thomas J."/>
            <person name="Vandecasteele C."/>
            <person name="Vares D."/>
            <person name="Vear F."/>
            <person name="Vautrin S."/>
            <person name="Crespi M."/>
            <person name="Mangin B."/>
            <person name="Burke J.M."/>
            <person name="Salse J."/>
            <person name="Munos S."/>
            <person name="Vincourt P."/>
            <person name="Rieseberg L.H."/>
            <person name="Langlade N.B."/>
        </authorList>
    </citation>
    <scope>NUCLEOTIDE SEQUENCE</scope>
    <source>
        <tissue evidence="1">Leaves</tissue>
    </source>
</reference>
<comment type="caution">
    <text evidence="1">The sequence shown here is derived from an EMBL/GenBank/DDBJ whole genome shotgun (WGS) entry which is preliminary data.</text>
</comment>
<dbReference type="EMBL" id="MNCJ02000326">
    <property type="protein sequence ID" value="KAF5784358.1"/>
    <property type="molecule type" value="Genomic_DNA"/>
</dbReference>
<keyword evidence="2" id="KW-1185">Reference proteome</keyword>
<proteinExistence type="predicted"/>
<dbReference type="Gramene" id="mRNA:HanXRQr2_Chr11g0518651">
    <property type="protein sequence ID" value="mRNA:HanXRQr2_Chr11g0518651"/>
    <property type="gene ID" value="HanXRQr2_Chr11g0518651"/>
</dbReference>
<evidence type="ECO:0000313" key="1">
    <source>
        <dbReference type="EMBL" id="KAF5784358.1"/>
    </source>
</evidence>
<protein>
    <submittedName>
        <fullName evidence="1">Uncharacterized protein</fullName>
    </submittedName>
</protein>
<reference evidence="1" key="2">
    <citation type="submission" date="2020-06" db="EMBL/GenBank/DDBJ databases">
        <title>Helianthus annuus Genome sequencing and assembly Release 2.</title>
        <authorList>
            <person name="Gouzy J."/>
            <person name="Langlade N."/>
            <person name="Munos S."/>
        </authorList>
    </citation>
    <scope>NUCLEOTIDE SEQUENCE</scope>
    <source>
        <tissue evidence="1">Leaves</tissue>
    </source>
</reference>
<dbReference type="AlphaFoldDB" id="A0A9K3N2S8"/>
<evidence type="ECO:0000313" key="2">
    <source>
        <dbReference type="Proteomes" id="UP000215914"/>
    </source>
</evidence>
<dbReference type="Proteomes" id="UP000215914">
    <property type="component" value="Unassembled WGS sequence"/>
</dbReference>
<gene>
    <name evidence="1" type="ORF">HanXRQr2_Chr11g0518651</name>
</gene>
<sequence length="64" mass="7652">MKKGNLGDRQRLETYQYMNTISGLKRLDYEMNLTTSIERTLDLISLRSKVPWFFFQKTTFNKPS</sequence>
<organism evidence="1 2">
    <name type="scientific">Helianthus annuus</name>
    <name type="common">Common sunflower</name>
    <dbReference type="NCBI Taxonomy" id="4232"/>
    <lineage>
        <taxon>Eukaryota</taxon>
        <taxon>Viridiplantae</taxon>
        <taxon>Streptophyta</taxon>
        <taxon>Embryophyta</taxon>
        <taxon>Tracheophyta</taxon>
        <taxon>Spermatophyta</taxon>
        <taxon>Magnoliopsida</taxon>
        <taxon>eudicotyledons</taxon>
        <taxon>Gunneridae</taxon>
        <taxon>Pentapetalae</taxon>
        <taxon>asterids</taxon>
        <taxon>campanulids</taxon>
        <taxon>Asterales</taxon>
        <taxon>Asteraceae</taxon>
        <taxon>Asteroideae</taxon>
        <taxon>Heliantheae alliance</taxon>
        <taxon>Heliantheae</taxon>
        <taxon>Helianthus</taxon>
    </lineage>
</organism>